<reference evidence="2 3" key="1">
    <citation type="submission" date="2019-07" db="EMBL/GenBank/DDBJ databases">
        <title>Draft genome of C. aurimucosum strain 332.</title>
        <authorList>
            <person name="Pacheco L.G.C."/>
            <person name="Aguiar E.R.G.R."/>
            <person name="Barberis C.M."/>
            <person name="Almuzara M.N."/>
            <person name="Traglia G.M."/>
            <person name="Santos C.S."/>
            <person name="Vay C.A."/>
            <person name="Rocha D.J.P.G."/>
        </authorList>
    </citation>
    <scope>NUCLEOTIDE SEQUENCE [LARGE SCALE GENOMIC DNA]</scope>
    <source>
        <strain evidence="2 3">332</strain>
    </source>
</reference>
<sequence>MTLERRSLELQDRTRTYLVYRPNDDVERQRDLLLFFHGSLQSANVIRRFTNGTFDDLATRHGMLAVYPTGVEQHFNDARATLPVAARELGIDDVAFTRTILDELRAEQEIGRVFLCGFSNGGQMVIRLLFDAPGLADAACVFASTLGAGANHAPTNPDSAYQPTPVMFVHGTGDRLAPYTGGTAGIDPKRTRGAVTGAQENAARFAELNHAAGPERTHLFPDTVVDRWEPADATGAPVELVSVEGMGHVIPSGNELDPRLGKNTDSFIAAELVEEFFGL</sequence>
<evidence type="ECO:0000313" key="3">
    <source>
        <dbReference type="Proteomes" id="UP000432568"/>
    </source>
</evidence>
<organism evidence="2 3">
    <name type="scientific">Corynebacterium aurimucosum</name>
    <dbReference type="NCBI Taxonomy" id="169292"/>
    <lineage>
        <taxon>Bacteria</taxon>
        <taxon>Bacillati</taxon>
        <taxon>Actinomycetota</taxon>
        <taxon>Actinomycetes</taxon>
        <taxon>Mycobacteriales</taxon>
        <taxon>Corynebacteriaceae</taxon>
        <taxon>Corynebacterium</taxon>
    </lineage>
</organism>
<evidence type="ECO:0000256" key="1">
    <source>
        <dbReference type="ARBA" id="ARBA00022729"/>
    </source>
</evidence>
<dbReference type="InterPro" id="IPR050955">
    <property type="entry name" value="Plant_Biomass_Hydrol_Est"/>
</dbReference>
<gene>
    <name evidence="2" type="ORF">FME68_08400</name>
</gene>
<dbReference type="EMBL" id="VIOG01000008">
    <property type="protein sequence ID" value="MTD91881.1"/>
    <property type="molecule type" value="Genomic_DNA"/>
</dbReference>
<dbReference type="SUPFAM" id="SSF53474">
    <property type="entry name" value="alpha/beta-Hydrolases"/>
    <property type="match status" value="1"/>
</dbReference>
<protein>
    <recommendedName>
        <fullName evidence="4">Phospholipase/carboxylesterase/thioesterase domain-containing protein</fullName>
    </recommendedName>
</protein>
<dbReference type="InterPro" id="IPR029058">
    <property type="entry name" value="AB_hydrolase_fold"/>
</dbReference>
<dbReference type="AlphaFoldDB" id="A0A2N6TSB9"/>
<dbReference type="PANTHER" id="PTHR43037:SF1">
    <property type="entry name" value="BLL1128 PROTEIN"/>
    <property type="match status" value="1"/>
</dbReference>
<dbReference type="Proteomes" id="UP000432568">
    <property type="component" value="Unassembled WGS sequence"/>
</dbReference>
<comment type="caution">
    <text evidence="2">The sequence shown here is derived from an EMBL/GenBank/DDBJ whole genome shotgun (WGS) entry which is preliminary data.</text>
</comment>
<keyword evidence="1" id="KW-0732">Signal</keyword>
<evidence type="ECO:0000313" key="2">
    <source>
        <dbReference type="EMBL" id="MTD91881.1"/>
    </source>
</evidence>
<dbReference type="PANTHER" id="PTHR43037">
    <property type="entry name" value="UNNAMED PRODUCT-RELATED"/>
    <property type="match status" value="1"/>
</dbReference>
<dbReference type="Gene3D" id="3.40.50.1820">
    <property type="entry name" value="alpha/beta hydrolase"/>
    <property type="match status" value="1"/>
</dbReference>
<dbReference type="RefSeq" id="WP_070511078.1">
    <property type="nucleotide sequence ID" value="NZ_PNHI01000001.1"/>
</dbReference>
<proteinExistence type="predicted"/>
<accession>A0A2N6TSB9</accession>
<evidence type="ECO:0008006" key="4">
    <source>
        <dbReference type="Google" id="ProtNLM"/>
    </source>
</evidence>
<name>A0A2N6TSB9_9CORY</name>